<dbReference type="EMBL" id="SOAG01000002">
    <property type="protein sequence ID" value="TDS65300.1"/>
    <property type="molecule type" value="Genomic_DNA"/>
</dbReference>
<evidence type="ECO:0000256" key="1">
    <source>
        <dbReference type="SAM" id="SignalP"/>
    </source>
</evidence>
<proteinExistence type="predicted"/>
<dbReference type="OrthoDB" id="713374at2"/>
<accession>A0A4R7F6B3</accession>
<feature type="signal peptide" evidence="1">
    <location>
        <begin position="1"/>
        <end position="19"/>
    </location>
</feature>
<gene>
    <name evidence="2" type="ORF">C8P70_10284</name>
</gene>
<feature type="chain" id="PRO_5020314467" evidence="1">
    <location>
        <begin position="20"/>
        <end position="181"/>
    </location>
</feature>
<evidence type="ECO:0000313" key="2">
    <source>
        <dbReference type="EMBL" id="TDS65300.1"/>
    </source>
</evidence>
<dbReference type="RefSeq" id="WP_133711526.1">
    <property type="nucleotide sequence ID" value="NZ_SOAG01000002.1"/>
</dbReference>
<name>A0A4R7F6B3_9FLAO</name>
<comment type="caution">
    <text evidence="2">The sequence shown here is derived from an EMBL/GenBank/DDBJ whole genome shotgun (WGS) entry which is preliminary data.</text>
</comment>
<keyword evidence="3" id="KW-1185">Reference proteome</keyword>
<dbReference type="Proteomes" id="UP000295215">
    <property type="component" value="Unassembled WGS sequence"/>
</dbReference>
<evidence type="ECO:0000313" key="3">
    <source>
        <dbReference type="Proteomes" id="UP000295215"/>
    </source>
</evidence>
<protein>
    <submittedName>
        <fullName evidence="2">Uncharacterized protein</fullName>
    </submittedName>
</protein>
<keyword evidence="1" id="KW-0732">Signal</keyword>
<organism evidence="2 3">
    <name type="scientific">Myroides indicus</name>
    <dbReference type="NCBI Taxonomy" id="1323422"/>
    <lineage>
        <taxon>Bacteria</taxon>
        <taxon>Pseudomonadati</taxon>
        <taxon>Bacteroidota</taxon>
        <taxon>Flavobacteriia</taxon>
        <taxon>Flavobacteriales</taxon>
        <taxon>Flavobacteriaceae</taxon>
        <taxon>Myroides</taxon>
    </lineage>
</organism>
<sequence>MKKIILASLMMLFGIASQAQETGNVTLNVKLHPIQTLIVNPAQDIVDLEYMSKDDYEDGVTSEVLEDHLEVFSTGGFAVTVKSSSAHLTTTAVGGAHGNIEANSIQIIPSSGTNAITNATNTSIALSQSEQTIVSSVYGAVDKTINIEYKGADANAYINYYVAGQNPTVYTTQLTYTIVAQ</sequence>
<dbReference type="AlphaFoldDB" id="A0A4R7F6B3"/>
<reference evidence="2 3" key="1">
    <citation type="submission" date="2019-03" db="EMBL/GenBank/DDBJ databases">
        <title>Genomic Encyclopedia of Archaeal and Bacterial Type Strains, Phase II (KMG-II): from individual species to whole genera.</title>
        <authorList>
            <person name="Goeker M."/>
        </authorList>
    </citation>
    <scope>NUCLEOTIDE SEQUENCE [LARGE SCALE GENOMIC DNA]</scope>
    <source>
        <strain evidence="2 3">DSM 28213</strain>
    </source>
</reference>